<sequence>MQHAIIDAMKCMRAIKDQIARPLYQLAIISISLLHSVQLGYLKILQVGNTDPNNTKAEKQIQGQASKTKKNGDTVAAALRHCSRRTQALYPPHAGTVAAARRHCSCHTLLMRRAPPCGHRLARGSVATAVLYSRFCSGLSQAAHEVFGPIFDIGPILVGPKKIDFEIFVILGLKLF</sequence>
<proteinExistence type="predicted"/>
<protein>
    <submittedName>
        <fullName evidence="1">Uncharacterized protein</fullName>
    </submittedName>
</protein>
<evidence type="ECO:0000313" key="1">
    <source>
        <dbReference type="EMBL" id="KZV51274.1"/>
    </source>
</evidence>
<dbReference type="AlphaFoldDB" id="A0A2Z7D2L9"/>
<reference evidence="1 2" key="1">
    <citation type="journal article" date="2015" name="Proc. Natl. Acad. Sci. U.S.A.">
        <title>The resurrection genome of Boea hygrometrica: A blueprint for survival of dehydration.</title>
        <authorList>
            <person name="Xiao L."/>
            <person name="Yang G."/>
            <person name="Zhang L."/>
            <person name="Yang X."/>
            <person name="Zhao S."/>
            <person name="Ji Z."/>
            <person name="Zhou Q."/>
            <person name="Hu M."/>
            <person name="Wang Y."/>
            <person name="Chen M."/>
            <person name="Xu Y."/>
            <person name="Jin H."/>
            <person name="Xiao X."/>
            <person name="Hu G."/>
            <person name="Bao F."/>
            <person name="Hu Y."/>
            <person name="Wan P."/>
            <person name="Li L."/>
            <person name="Deng X."/>
            <person name="Kuang T."/>
            <person name="Xiang C."/>
            <person name="Zhu J.K."/>
            <person name="Oliver M.J."/>
            <person name="He Y."/>
        </authorList>
    </citation>
    <scope>NUCLEOTIDE SEQUENCE [LARGE SCALE GENOMIC DNA]</scope>
    <source>
        <strain evidence="2">cv. XS01</strain>
    </source>
</reference>
<evidence type="ECO:0000313" key="2">
    <source>
        <dbReference type="Proteomes" id="UP000250235"/>
    </source>
</evidence>
<dbReference type="Proteomes" id="UP000250235">
    <property type="component" value="Unassembled WGS sequence"/>
</dbReference>
<dbReference type="EMBL" id="KQ991874">
    <property type="protein sequence ID" value="KZV51274.1"/>
    <property type="molecule type" value="Genomic_DNA"/>
</dbReference>
<organism evidence="1 2">
    <name type="scientific">Dorcoceras hygrometricum</name>
    <dbReference type="NCBI Taxonomy" id="472368"/>
    <lineage>
        <taxon>Eukaryota</taxon>
        <taxon>Viridiplantae</taxon>
        <taxon>Streptophyta</taxon>
        <taxon>Embryophyta</taxon>
        <taxon>Tracheophyta</taxon>
        <taxon>Spermatophyta</taxon>
        <taxon>Magnoliopsida</taxon>
        <taxon>eudicotyledons</taxon>
        <taxon>Gunneridae</taxon>
        <taxon>Pentapetalae</taxon>
        <taxon>asterids</taxon>
        <taxon>lamiids</taxon>
        <taxon>Lamiales</taxon>
        <taxon>Gesneriaceae</taxon>
        <taxon>Didymocarpoideae</taxon>
        <taxon>Trichosporeae</taxon>
        <taxon>Loxocarpinae</taxon>
        <taxon>Dorcoceras</taxon>
    </lineage>
</organism>
<gene>
    <name evidence="1" type="ORF">F511_25319</name>
</gene>
<accession>A0A2Z7D2L9</accession>
<keyword evidence="2" id="KW-1185">Reference proteome</keyword>
<name>A0A2Z7D2L9_9LAMI</name>